<gene>
    <name evidence="2" type="ORF">IQ260_06040</name>
</gene>
<sequence length="54" mass="5960">MSPGQIQGLRLVVIFSMAITLVTPMICWALTLPVDRIFEPVEGDVSNIVHQILP</sequence>
<keyword evidence="3" id="KW-1185">Reference proteome</keyword>
<dbReference type="EMBL" id="JADEXP010000032">
    <property type="protein sequence ID" value="MBE9066208.1"/>
    <property type="molecule type" value="Genomic_DNA"/>
</dbReference>
<evidence type="ECO:0000313" key="3">
    <source>
        <dbReference type="Proteomes" id="UP000615026"/>
    </source>
</evidence>
<reference evidence="2" key="1">
    <citation type="submission" date="2020-10" db="EMBL/GenBank/DDBJ databases">
        <authorList>
            <person name="Castelo-Branco R."/>
            <person name="Eusebio N."/>
            <person name="Adriana R."/>
            <person name="Vieira A."/>
            <person name="Brugerolle De Fraissinette N."/>
            <person name="Rezende De Castro R."/>
            <person name="Schneider M.P."/>
            <person name="Vasconcelos V."/>
            <person name="Leao P.N."/>
        </authorList>
    </citation>
    <scope>NUCLEOTIDE SEQUENCE</scope>
    <source>
        <strain evidence="2">LEGE 11479</strain>
    </source>
</reference>
<feature type="transmembrane region" description="Helical" evidence="1">
    <location>
        <begin position="12"/>
        <end position="31"/>
    </location>
</feature>
<evidence type="ECO:0000313" key="2">
    <source>
        <dbReference type="EMBL" id="MBE9066208.1"/>
    </source>
</evidence>
<dbReference type="Proteomes" id="UP000615026">
    <property type="component" value="Unassembled WGS sequence"/>
</dbReference>
<comment type="caution">
    <text evidence="2">The sequence shown here is derived from an EMBL/GenBank/DDBJ whole genome shotgun (WGS) entry which is preliminary data.</text>
</comment>
<evidence type="ECO:0000256" key="1">
    <source>
        <dbReference type="SAM" id="Phobius"/>
    </source>
</evidence>
<dbReference type="AlphaFoldDB" id="A0A928ZR68"/>
<name>A0A928ZR68_LEPEC</name>
<keyword evidence="1" id="KW-0812">Transmembrane</keyword>
<organism evidence="2 3">
    <name type="scientific">Leptolyngbya cf. ectocarpi LEGE 11479</name>
    <dbReference type="NCBI Taxonomy" id="1828722"/>
    <lineage>
        <taxon>Bacteria</taxon>
        <taxon>Bacillati</taxon>
        <taxon>Cyanobacteriota</taxon>
        <taxon>Cyanophyceae</taxon>
        <taxon>Leptolyngbyales</taxon>
        <taxon>Leptolyngbyaceae</taxon>
        <taxon>Leptolyngbya group</taxon>
        <taxon>Leptolyngbya</taxon>
    </lineage>
</organism>
<proteinExistence type="predicted"/>
<accession>A0A928ZR68</accession>
<keyword evidence="1" id="KW-1133">Transmembrane helix</keyword>
<keyword evidence="1" id="KW-0472">Membrane</keyword>
<protein>
    <submittedName>
        <fullName evidence="2">Uncharacterized protein</fullName>
    </submittedName>
</protein>